<dbReference type="NCBIfam" id="TIGR02231">
    <property type="entry name" value="mucoidy inhibitor MuiA family protein"/>
    <property type="match status" value="1"/>
</dbReference>
<dbReference type="Pfam" id="PF13598">
    <property type="entry name" value="DUF4139"/>
    <property type="match status" value="1"/>
</dbReference>
<keyword evidence="4" id="KW-1185">Reference proteome</keyword>
<evidence type="ECO:0000259" key="2">
    <source>
        <dbReference type="Pfam" id="PF13600"/>
    </source>
</evidence>
<organism evidence="3 4">
    <name type="scientific">Pontiella desulfatans</name>
    <dbReference type="NCBI Taxonomy" id="2750659"/>
    <lineage>
        <taxon>Bacteria</taxon>
        <taxon>Pseudomonadati</taxon>
        <taxon>Kiritimatiellota</taxon>
        <taxon>Kiritimatiellia</taxon>
        <taxon>Kiritimatiellales</taxon>
        <taxon>Pontiellaceae</taxon>
        <taxon>Pontiella</taxon>
    </lineage>
</organism>
<dbReference type="Proteomes" id="UP000366872">
    <property type="component" value="Unassembled WGS sequence"/>
</dbReference>
<dbReference type="InterPro" id="IPR037291">
    <property type="entry name" value="DUF4139"/>
</dbReference>
<feature type="domain" description="DUF4139" evidence="1">
    <location>
        <begin position="208"/>
        <end position="537"/>
    </location>
</feature>
<dbReference type="InterPro" id="IPR025554">
    <property type="entry name" value="DUF4140"/>
</dbReference>
<reference evidence="3 4" key="1">
    <citation type="submission" date="2019-04" db="EMBL/GenBank/DDBJ databases">
        <authorList>
            <person name="Van Vliet M D."/>
        </authorList>
    </citation>
    <scope>NUCLEOTIDE SEQUENCE [LARGE SCALE GENOMIC DNA]</scope>
    <source>
        <strain evidence="3 4">F1</strain>
    </source>
</reference>
<proteinExistence type="predicted"/>
<sequence length="545" mass="60596">MVGIIAIAALAVSSQVTDVTVYNDRAQVTRTAQVPLEAGINKLVFGDLPDAVDSRGIQVEGSGAATVLDVRFKTENFKEIPQEAWKELYEKQTALLDEEKALLQRIARIGDSKGLLKAIGAKVTNTPEKEAGDAQLDPESWSQMLALYADKGKEYDDGLRKTERELKQVREVLGKVQADIHDAGADTRKQRRVVEVDLEAATAGKAELKLSYIVRGPKWVPTYDIRVDTKTRDVEVKYFALVRQNTGEDWANVALKLSTANPGLGGRHPELQPWRIRMVQPAAESGAFLKGSFSVGFNAYESANLYGDALVSDVDFELEEPAPASIQSRQTEVVRQGASVVFAVKGESEVVSDNVEHRVSVSSVTLPSTFRYSTIPKVDPHAYLKAKAVNKGVHPFLEGKANVFLDGSFVTTSTMELVAPEEEFWIFLGADESIKVEHRLIKRYQSREGLTGRDVRHTYEYLMTVKNTHSVAEEVIVWDQLPISGSEGLKVKLLEPKYSKDTDSLKLDDEQRISWFRTLEPGTEWEIPFSFHVEAPKDMKIDGLE</sequence>
<dbReference type="AlphaFoldDB" id="A0A6C2U3D7"/>
<feature type="domain" description="DUF4140" evidence="2">
    <location>
        <begin position="19"/>
        <end position="114"/>
    </location>
</feature>
<gene>
    <name evidence="3" type="ORF">PDESU_03091</name>
</gene>
<protein>
    <recommendedName>
        <fullName evidence="5">DUF4139 domain-containing protein</fullName>
    </recommendedName>
</protein>
<evidence type="ECO:0000259" key="1">
    <source>
        <dbReference type="Pfam" id="PF13598"/>
    </source>
</evidence>
<dbReference type="Pfam" id="PF13600">
    <property type="entry name" value="DUF4140"/>
    <property type="match status" value="1"/>
</dbReference>
<evidence type="ECO:0008006" key="5">
    <source>
        <dbReference type="Google" id="ProtNLM"/>
    </source>
</evidence>
<dbReference type="InterPro" id="IPR011935">
    <property type="entry name" value="CHP02231"/>
</dbReference>
<dbReference type="PANTHER" id="PTHR31005">
    <property type="entry name" value="DUF4139 DOMAIN-CONTAINING PROTEIN"/>
    <property type="match status" value="1"/>
</dbReference>
<accession>A0A6C2U3D7</accession>
<evidence type="ECO:0000313" key="4">
    <source>
        <dbReference type="Proteomes" id="UP000366872"/>
    </source>
</evidence>
<dbReference type="PANTHER" id="PTHR31005:SF8">
    <property type="entry name" value="DUF4139 DOMAIN-CONTAINING PROTEIN"/>
    <property type="match status" value="1"/>
</dbReference>
<dbReference type="EMBL" id="CAAHFG010000001">
    <property type="protein sequence ID" value="VGO14528.1"/>
    <property type="molecule type" value="Genomic_DNA"/>
</dbReference>
<name>A0A6C2U3D7_PONDE</name>
<evidence type="ECO:0000313" key="3">
    <source>
        <dbReference type="EMBL" id="VGO14528.1"/>
    </source>
</evidence>
<dbReference type="RefSeq" id="WP_136080001.1">
    <property type="nucleotide sequence ID" value="NZ_CAAHFG010000001.1"/>
</dbReference>